<dbReference type="EMBL" id="FWZX01000011">
    <property type="protein sequence ID" value="SMF32734.1"/>
    <property type="molecule type" value="Genomic_DNA"/>
</dbReference>
<dbReference type="InterPro" id="IPR010994">
    <property type="entry name" value="RuvA_2-like"/>
</dbReference>
<accession>A0A1Y6C2P5</accession>
<dbReference type="Gene3D" id="1.10.8.10">
    <property type="entry name" value="DNA helicase RuvA subunit, C-terminal domain"/>
    <property type="match status" value="1"/>
</dbReference>
<keyword evidence="9" id="KW-0547">Nucleotide-binding</keyword>
<feature type="region of interest" description="Domain III" evidence="6">
    <location>
        <begin position="161"/>
        <end position="213"/>
    </location>
</feature>
<protein>
    <recommendedName>
        <fullName evidence="6">Holliday junction branch migration complex subunit RuvA</fullName>
    </recommendedName>
</protein>
<evidence type="ECO:0000259" key="7">
    <source>
        <dbReference type="Pfam" id="PF01330"/>
    </source>
</evidence>
<dbReference type="InterPro" id="IPR011114">
    <property type="entry name" value="RuvA_C"/>
</dbReference>
<dbReference type="GO" id="GO:0009378">
    <property type="term" value="F:four-way junction helicase activity"/>
    <property type="evidence" value="ECO:0007669"/>
    <property type="project" value="InterPro"/>
</dbReference>
<dbReference type="AlphaFoldDB" id="A0A1Y6C2P5"/>
<evidence type="ECO:0000256" key="6">
    <source>
        <dbReference type="HAMAP-Rule" id="MF_00031"/>
    </source>
</evidence>
<evidence type="ECO:0000256" key="1">
    <source>
        <dbReference type="ARBA" id="ARBA00022490"/>
    </source>
</evidence>
<comment type="function">
    <text evidence="6">The RuvA-RuvB-RuvC complex processes Holliday junction (HJ) DNA during genetic recombination and DNA repair, while the RuvA-RuvB complex plays an important role in the rescue of blocked DNA replication forks via replication fork reversal (RFR). RuvA specifically binds to HJ cruciform DNA, conferring on it an open structure. The RuvB hexamer acts as an ATP-dependent pump, pulling dsDNA into and through the RuvAB complex. HJ branch migration allows RuvC to scan DNA until it finds its consensus sequence, where it cleaves and resolves the cruciform DNA.</text>
</comment>
<keyword evidence="10" id="KW-1185">Reference proteome</keyword>
<evidence type="ECO:0000256" key="3">
    <source>
        <dbReference type="ARBA" id="ARBA00023125"/>
    </source>
</evidence>
<dbReference type="Proteomes" id="UP000192917">
    <property type="component" value="Unassembled WGS sequence"/>
</dbReference>
<dbReference type="InterPro" id="IPR000085">
    <property type="entry name" value="RuvA"/>
</dbReference>
<comment type="domain">
    <text evidence="6">Has three domains with a flexible linker between the domains II and III and assumes an 'L' shape. Domain III is highly mobile and contacts RuvB.</text>
</comment>
<dbReference type="GO" id="GO:0006310">
    <property type="term" value="P:DNA recombination"/>
    <property type="evidence" value="ECO:0007669"/>
    <property type="project" value="UniProtKB-UniRule"/>
</dbReference>
<dbReference type="SUPFAM" id="SSF46929">
    <property type="entry name" value="DNA helicase RuvA subunit, C-terminal domain"/>
    <property type="match status" value="1"/>
</dbReference>
<dbReference type="GO" id="GO:0005737">
    <property type="term" value="C:cytoplasm"/>
    <property type="evidence" value="ECO:0007669"/>
    <property type="project" value="UniProtKB-SubCell"/>
</dbReference>
<organism evidence="9 10">
    <name type="scientific">Tistlia consotensis USBA 355</name>
    <dbReference type="NCBI Taxonomy" id="560819"/>
    <lineage>
        <taxon>Bacteria</taxon>
        <taxon>Pseudomonadati</taxon>
        <taxon>Pseudomonadota</taxon>
        <taxon>Alphaproteobacteria</taxon>
        <taxon>Rhodospirillales</taxon>
        <taxon>Rhodovibrionaceae</taxon>
        <taxon>Tistlia</taxon>
    </lineage>
</organism>
<keyword evidence="9" id="KW-0378">Hydrolase</keyword>
<comment type="similarity">
    <text evidence="6">Belongs to the RuvA family.</text>
</comment>
<dbReference type="NCBIfam" id="TIGR00084">
    <property type="entry name" value="ruvA"/>
    <property type="match status" value="1"/>
</dbReference>
<dbReference type="Gene3D" id="1.10.150.20">
    <property type="entry name" value="5' to 3' exonuclease, C-terminal subdomain"/>
    <property type="match status" value="1"/>
</dbReference>
<dbReference type="Pfam" id="PF07499">
    <property type="entry name" value="RuvA_C"/>
    <property type="match status" value="1"/>
</dbReference>
<dbReference type="SUPFAM" id="SSF47781">
    <property type="entry name" value="RuvA domain 2-like"/>
    <property type="match status" value="1"/>
</dbReference>
<dbReference type="STRING" id="560819.SAMN05428998_11163"/>
<dbReference type="SUPFAM" id="SSF50249">
    <property type="entry name" value="Nucleic acid-binding proteins"/>
    <property type="match status" value="1"/>
</dbReference>
<keyword evidence="1 6" id="KW-0963">Cytoplasm</keyword>
<sequence length="213" mass="21929">MIGKLSGRIDSVGEEQAILDVGGVGYLVFASSRTLGLLPSRGEAASLLIETHVREDHIHLYGFLEAAERDWFRLLSTVQGVGSRSALAILSVLSPLQLAQAIAAQDKAAVSRANGVGPKLAARICAELKDKAGRIALASELPGRGRAVADGTAAPSAPNAEAAAAAEDAVSALEALGYKRGEAFAAVAQAARNLGSEAPLEELIKGGLRELAR</sequence>
<dbReference type="InterPro" id="IPR013849">
    <property type="entry name" value="DNA_helicase_Holl-junc_RuvA_I"/>
</dbReference>
<keyword evidence="9" id="KW-0067">ATP-binding</keyword>
<evidence type="ECO:0000256" key="5">
    <source>
        <dbReference type="ARBA" id="ARBA00023204"/>
    </source>
</evidence>
<dbReference type="GO" id="GO:0009379">
    <property type="term" value="C:Holliday junction helicase complex"/>
    <property type="evidence" value="ECO:0007669"/>
    <property type="project" value="InterPro"/>
</dbReference>
<dbReference type="Pfam" id="PF14520">
    <property type="entry name" value="HHH_5"/>
    <property type="match status" value="1"/>
</dbReference>
<dbReference type="InterPro" id="IPR036267">
    <property type="entry name" value="RuvA_C_sf"/>
</dbReference>
<comment type="subcellular location">
    <subcellularLocation>
        <location evidence="6">Cytoplasm</location>
    </subcellularLocation>
</comment>
<dbReference type="HAMAP" id="MF_00031">
    <property type="entry name" value="DNA_HJ_migration_RuvA"/>
    <property type="match status" value="1"/>
</dbReference>
<feature type="domain" description="DNA helicase Holliday junction RuvA type" evidence="7">
    <location>
        <begin position="1"/>
        <end position="62"/>
    </location>
</feature>
<keyword evidence="2 6" id="KW-0227">DNA damage</keyword>
<reference evidence="9 10" key="1">
    <citation type="submission" date="2017-04" db="EMBL/GenBank/DDBJ databases">
        <authorList>
            <person name="Afonso C.L."/>
            <person name="Miller P.J."/>
            <person name="Scott M.A."/>
            <person name="Spackman E."/>
            <person name="Goraichik I."/>
            <person name="Dimitrov K.M."/>
            <person name="Suarez D.L."/>
            <person name="Swayne D.E."/>
        </authorList>
    </citation>
    <scope>NUCLEOTIDE SEQUENCE [LARGE SCALE GENOMIC DNA]</scope>
    <source>
        <strain evidence="9 10">USBA 355</strain>
    </source>
</reference>
<keyword evidence="3 6" id="KW-0238">DNA-binding</keyword>
<keyword evidence="4 6" id="KW-0233">DNA recombination</keyword>
<evidence type="ECO:0000313" key="9">
    <source>
        <dbReference type="EMBL" id="SMF32734.1"/>
    </source>
</evidence>
<evidence type="ECO:0000256" key="2">
    <source>
        <dbReference type="ARBA" id="ARBA00022763"/>
    </source>
</evidence>
<name>A0A1Y6C2P5_9PROT</name>
<dbReference type="InterPro" id="IPR012340">
    <property type="entry name" value="NA-bd_OB-fold"/>
</dbReference>
<dbReference type="GO" id="GO:0005524">
    <property type="term" value="F:ATP binding"/>
    <property type="evidence" value="ECO:0007669"/>
    <property type="project" value="InterPro"/>
</dbReference>
<evidence type="ECO:0000313" key="10">
    <source>
        <dbReference type="Proteomes" id="UP000192917"/>
    </source>
</evidence>
<evidence type="ECO:0000259" key="8">
    <source>
        <dbReference type="Pfam" id="PF07499"/>
    </source>
</evidence>
<evidence type="ECO:0000256" key="4">
    <source>
        <dbReference type="ARBA" id="ARBA00023172"/>
    </source>
</evidence>
<dbReference type="Gene3D" id="2.40.50.140">
    <property type="entry name" value="Nucleic acid-binding proteins"/>
    <property type="match status" value="1"/>
</dbReference>
<dbReference type="GO" id="GO:0048476">
    <property type="term" value="C:Holliday junction resolvase complex"/>
    <property type="evidence" value="ECO:0007669"/>
    <property type="project" value="UniProtKB-UniRule"/>
</dbReference>
<proteinExistence type="inferred from homology"/>
<keyword evidence="5 6" id="KW-0234">DNA repair</keyword>
<feature type="domain" description="Holliday junction DNA helicase RuvA C-terminal" evidence="8">
    <location>
        <begin position="165"/>
        <end position="211"/>
    </location>
</feature>
<dbReference type="GO" id="GO:0000400">
    <property type="term" value="F:four-way junction DNA binding"/>
    <property type="evidence" value="ECO:0007669"/>
    <property type="project" value="UniProtKB-UniRule"/>
</dbReference>
<feature type="region of interest" description="Domain I" evidence="6">
    <location>
        <begin position="1"/>
        <end position="64"/>
    </location>
</feature>
<keyword evidence="9" id="KW-0347">Helicase</keyword>
<gene>
    <name evidence="6" type="primary">ruvA</name>
    <name evidence="9" type="ORF">SAMN05428998_11163</name>
</gene>
<dbReference type="RefSeq" id="WP_085123442.1">
    <property type="nucleotide sequence ID" value="NZ_FWZX01000011.1"/>
</dbReference>
<comment type="subunit">
    <text evidence="6">Homotetramer. Forms an RuvA(8)-RuvB(12)-Holliday junction (HJ) complex. HJ DNA is sandwiched between 2 RuvA tetramers; dsDNA enters through RuvA and exits via RuvB. An RuvB hexamer assembles on each DNA strand where it exits the tetramer. Each RuvB hexamer is contacted by two RuvA subunits (via domain III) on 2 adjacent RuvB subunits; this complex drives branch migration. In the full resolvosome a probable DNA-RuvA(4)-RuvB(12)-RuvC(2) complex forms which resolves the HJ.</text>
</comment>
<comment type="caution">
    <text evidence="6">Lacks conserved residue(s) required for the propagation of feature annotation.</text>
</comment>
<dbReference type="Pfam" id="PF01330">
    <property type="entry name" value="RuvA_N"/>
    <property type="match status" value="1"/>
</dbReference>
<dbReference type="GO" id="GO:0006281">
    <property type="term" value="P:DNA repair"/>
    <property type="evidence" value="ECO:0007669"/>
    <property type="project" value="UniProtKB-UniRule"/>
</dbReference>
<feature type="region of interest" description="Flexible linker" evidence="6">
    <location>
        <begin position="148"/>
        <end position="160"/>
    </location>
</feature>